<dbReference type="Pfam" id="PF00319">
    <property type="entry name" value="SRF-TF"/>
    <property type="match status" value="1"/>
</dbReference>
<dbReference type="EMBL" id="JAKUCV010004144">
    <property type="protein sequence ID" value="KAJ4836366.1"/>
    <property type="molecule type" value="Genomic_DNA"/>
</dbReference>
<proteinExistence type="predicted"/>
<reference evidence="7" key="2">
    <citation type="journal article" date="2023" name="Plants (Basel)">
        <title>Annotation of the Turnera subulata (Passifloraceae) Draft Genome Reveals the S-Locus Evolved after the Divergence of Turneroideae from Passifloroideae in a Stepwise Manner.</title>
        <authorList>
            <person name="Henning P.M."/>
            <person name="Roalson E.H."/>
            <person name="Mir W."/>
            <person name="McCubbin A.G."/>
            <person name="Shore J.S."/>
        </authorList>
    </citation>
    <scope>NUCLEOTIDE SEQUENCE</scope>
    <source>
        <strain evidence="7">F60SS</strain>
    </source>
</reference>
<evidence type="ECO:0000256" key="4">
    <source>
        <dbReference type="ARBA" id="ARBA00023163"/>
    </source>
</evidence>
<dbReference type="GO" id="GO:0005634">
    <property type="term" value="C:nucleus"/>
    <property type="evidence" value="ECO:0007669"/>
    <property type="project" value="UniProtKB-SubCell"/>
</dbReference>
<evidence type="ECO:0000256" key="3">
    <source>
        <dbReference type="ARBA" id="ARBA00023125"/>
    </source>
</evidence>
<dbReference type="PRINTS" id="PR00404">
    <property type="entry name" value="MADSDOMAIN"/>
</dbReference>
<dbReference type="CDD" id="cd00266">
    <property type="entry name" value="MADS_SRF_like"/>
    <property type="match status" value="1"/>
</dbReference>
<dbReference type="PROSITE" id="PS50066">
    <property type="entry name" value="MADS_BOX_2"/>
    <property type="match status" value="1"/>
</dbReference>
<evidence type="ECO:0000259" key="6">
    <source>
        <dbReference type="PROSITE" id="PS50066"/>
    </source>
</evidence>
<keyword evidence="3" id="KW-0238">DNA-binding</keyword>
<evidence type="ECO:0000256" key="5">
    <source>
        <dbReference type="ARBA" id="ARBA00023242"/>
    </source>
</evidence>
<dbReference type="InterPro" id="IPR036879">
    <property type="entry name" value="TF_MADSbox_sf"/>
</dbReference>
<comment type="subcellular location">
    <subcellularLocation>
        <location evidence="1">Nucleus</location>
    </subcellularLocation>
</comment>
<accession>A0A9Q0FRN8</accession>
<dbReference type="GO" id="GO:0046983">
    <property type="term" value="F:protein dimerization activity"/>
    <property type="evidence" value="ECO:0007669"/>
    <property type="project" value="InterPro"/>
</dbReference>
<reference evidence="7" key="1">
    <citation type="submission" date="2022-02" db="EMBL/GenBank/DDBJ databases">
        <authorList>
            <person name="Henning P.M."/>
            <person name="McCubbin A.G."/>
            <person name="Shore J.S."/>
        </authorList>
    </citation>
    <scope>NUCLEOTIDE SEQUENCE</scope>
    <source>
        <strain evidence="7">F60SS</strain>
        <tissue evidence="7">Leaves</tissue>
    </source>
</reference>
<keyword evidence="5" id="KW-0539">Nucleus</keyword>
<dbReference type="GO" id="GO:0000987">
    <property type="term" value="F:cis-regulatory region sequence-specific DNA binding"/>
    <property type="evidence" value="ECO:0007669"/>
    <property type="project" value="InterPro"/>
</dbReference>
<evidence type="ECO:0000313" key="8">
    <source>
        <dbReference type="Proteomes" id="UP001141552"/>
    </source>
</evidence>
<organism evidence="7 8">
    <name type="scientific">Turnera subulata</name>
    <dbReference type="NCBI Taxonomy" id="218843"/>
    <lineage>
        <taxon>Eukaryota</taxon>
        <taxon>Viridiplantae</taxon>
        <taxon>Streptophyta</taxon>
        <taxon>Embryophyta</taxon>
        <taxon>Tracheophyta</taxon>
        <taxon>Spermatophyta</taxon>
        <taxon>Magnoliopsida</taxon>
        <taxon>eudicotyledons</taxon>
        <taxon>Gunneridae</taxon>
        <taxon>Pentapetalae</taxon>
        <taxon>rosids</taxon>
        <taxon>fabids</taxon>
        <taxon>Malpighiales</taxon>
        <taxon>Passifloraceae</taxon>
        <taxon>Turnera</taxon>
    </lineage>
</organism>
<dbReference type="Proteomes" id="UP001141552">
    <property type="component" value="Unassembled WGS sequence"/>
</dbReference>
<gene>
    <name evidence="7" type="ORF">Tsubulata_039589</name>
</gene>
<dbReference type="InterPro" id="IPR002100">
    <property type="entry name" value="TF_MADSbox"/>
</dbReference>
<evidence type="ECO:0000256" key="2">
    <source>
        <dbReference type="ARBA" id="ARBA00023015"/>
    </source>
</evidence>
<comment type="caution">
    <text evidence="7">The sequence shown here is derived from an EMBL/GenBank/DDBJ whole genome shotgun (WGS) entry which is preliminary data.</text>
</comment>
<keyword evidence="4" id="KW-0804">Transcription</keyword>
<dbReference type="GO" id="GO:0045944">
    <property type="term" value="P:positive regulation of transcription by RNA polymerase II"/>
    <property type="evidence" value="ECO:0007669"/>
    <property type="project" value="InterPro"/>
</dbReference>
<protein>
    <recommendedName>
        <fullName evidence="6">MADS-box domain-containing protein</fullName>
    </recommendedName>
</protein>
<dbReference type="GO" id="GO:0000981">
    <property type="term" value="F:DNA-binding transcription factor activity, RNA polymerase II-specific"/>
    <property type="evidence" value="ECO:0007669"/>
    <property type="project" value="InterPro"/>
</dbReference>
<dbReference type="OrthoDB" id="601557at2759"/>
<evidence type="ECO:0000313" key="7">
    <source>
        <dbReference type="EMBL" id="KAJ4836366.1"/>
    </source>
</evidence>
<dbReference type="PANTHER" id="PTHR48019">
    <property type="entry name" value="SERUM RESPONSE FACTOR HOMOLOG"/>
    <property type="match status" value="1"/>
</dbReference>
<evidence type="ECO:0000256" key="1">
    <source>
        <dbReference type="ARBA" id="ARBA00004123"/>
    </source>
</evidence>
<keyword evidence="2" id="KW-0805">Transcription regulation</keyword>
<name>A0A9Q0FRN8_9ROSI</name>
<dbReference type="SMART" id="SM00432">
    <property type="entry name" value="MADS"/>
    <property type="match status" value="1"/>
</dbReference>
<dbReference type="InterPro" id="IPR050142">
    <property type="entry name" value="MADS-box/MEF2_TF"/>
</dbReference>
<dbReference type="SUPFAM" id="SSF55455">
    <property type="entry name" value="SRF-like"/>
    <property type="match status" value="1"/>
</dbReference>
<dbReference type="InterPro" id="IPR033897">
    <property type="entry name" value="SRF-like_MADS-box"/>
</dbReference>
<sequence>MGRGKLNMELISNERSRLITYHKRKKGLMKKAREFNILCNVDACVIILGPKLGNHPVDLETWPADRDEVMRIINRYRTEGTERKKTQDLSDIFVNRKKRVSDEIAKVRKAYLEAKFPGWDNRLNSLPAEQLKALDSVVDEKIEAAKNRVLQLKGSQLLLEENRLAAIGSTNHPGSGRDRANTIASTFANARRQKSVELEILNHQQQPFSCMKPLEFHNLPSYYALDQVLHGQQMLPYIVNHVNNPYYTRLLTGGEDFSQFGGVYGGNYPVFDPAIDMLGNTTNNNNFPRAQPQPVPMSYYVRPNTNMQLMMPSYQQRQVPEMSNVAPHLPSPHLPSPQ</sequence>
<keyword evidence="8" id="KW-1185">Reference proteome</keyword>
<dbReference type="AlphaFoldDB" id="A0A9Q0FRN8"/>
<dbReference type="Gene3D" id="3.40.1810.10">
    <property type="entry name" value="Transcription factor, MADS-box"/>
    <property type="match status" value="1"/>
</dbReference>
<feature type="domain" description="MADS-box" evidence="6">
    <location>
        <begin position="1"/>
        <end position="51"/>
    </location>
</feature>